<dbReference type="EMBL" id="MT144313">
    <property type="protein sequence ID" value="QJA52112.1"/>
    <property type="molecule type" value="Genomic_DNA"/>
</dbReference>
<proteinExistence type="predicted"/>
<organism evidence="1">
    <name type="scientific">viral metagenome</name>
    <dbReference type="NCBI Taxonomy" id="1070528"/>
    <lineage>
        <taxon>unclassified sequences</taxon>
        <taxon>metagenomes</taxon>
        <taxon>organismal metagenomes</taxon>
    </lineage>
</organism>
<protein>
    <submittedName>
        <fullName evidence="1">Uncharacterized protein</fullName>
    </submittedName>
</protein>
<name>A0A6H1ZXB8_9ZZZZ</name>
<evidence type="ECO:0000313" key="1">
    <source>
        <dbReference type="EMBL" id="QJA52112.1"/>
    </source>
</evidence>
<sequence length="210" mass="22489">MSYPPQGEVQGAPIPGNFTSLNLGDATLKTGNFPSFDAAESQILNIIGLGGNNPVVRQVRLWLKDGDDPGVDVNVNCRLSFYNSDPVTEDELLIDFFFNLTYTETNGGASATDTTDTVDSISGLIIYDLIRYTGGIAENVRLTAAPTGTTLTFTALANNHADNTGIVRVAEINEVFQLYDADGTNEIHAKLEMLSDPGAAVQVTIELDVQ</sequence>
<dbReference type="AlphaFoldDB" id="A0A6H1ZXB8"/>
<reference evidence="1" key="1">
    <citation type="submission" date="2020-03" db="EMBL/GenBank/DDBJ databases">
        <title>The deep terrestrial virosphere.</title>
        <authorList>
            <person name="Holmfeldt K."/>
            <person name="Nilsson E."/>
            <person name="Simone D."/>
            <person name="Lopez-Fernandez M."/>
            <person name="Wu X."/>
            <person name="de Brujin I."/>
            <person name="Lundin D."/>
            <person name="Andersson A."/>
            <person name="Bertilsson S."/>
            <person name="Dopson M."/>
        </authorList>
    </citation>
    <scope>NUCLEOTIDE SEQUENCE</scope>
    <source>
        <strain evidence="1">TM448A02484</strain>
    </source>
</reference>
<gene>
    <name evidence="1" type="ORF">TM448A02484_0009</name>
</gene>
<accession>A0A6H1ZXB8</accession>